<dbReference type="EMBL" id="JAENIL010000026">
    <property type="protein sequence ID" value="MBK1878104.1"/>
    <property type="molecule type" value="Genomic_DNA"/>
</dbReference>
<dbReference type="PANTHER" id="PTHR48081:SF6">
    <property type="entry name" value="PEPTIDASE S9 PROLYL OLIGOPEPTIDASE CATALYTIC DOMAIN-CONTAINING PROTEIN"/>
    <property type="match status" value="1"/>
</dbReference>
<organism evidence="4 5">
    <name type="scientific">Pelagicoccus mobilis</name>
    <dbReference type="NCBI Taxonomy" id="415221"/>
    <lineage>
        <taxon>Bacteria</taxon>
        <taxon>Pseudomonadati</taxon>
        <taxon>Verrucomicrobiota</taxon>
        <taxon>Opitutia</taxon>
        <taxon>Puniceicoccales</taxon>
        <taxon>Pelagicoccaceae</taxon>
        <taxon>Pelagicoccus</taxon>
    </lineage>
</organism>
<accession>A0A934VS34</accession>
<gene>
    <name evidence="4" type="ORF">JIN87_14590</name>
</gene>
<proteinExistence type="predicted"/>
<dbReference type="Proteomes" id="UP000617628">
    <property type="component" value="Unassembled WGS sequence"/>
</dbReference>
<dbReference type="InterPro" id="IPR029058">
    <property type="entry name" value="AB_hydrolase_fold"/>
</dbReference>
<feature type="domain" description="BD-FAE-like" evidence="3">
    <location>
        <begin position="64"/>
        <end position="262"/>
    </location>
</feature>
<dbReference type="PANTHER" id="PTHR48081">
    <property type="entry name" value="AB HYDROLASE SUPERFAMILY PROTEIN C4A8.06C"/>
    <property type="match status" value="1"/>
</dbReference>
<comment type="caution">
    <text evidence="4">The sequence shown here is derived from an EMBL/GenBank/DDBJ whole genome shotgun (WGS) entry which is preliminary data.</text>
</comment>
<evidence type="ECO:0000313" key="5">
    <source>
        <dbReference type="Proteomes" id="UP000617628"/>
    </source>
</evidence>
<sequence>MSRFLALFIILPMTALAGVLDNPITLPLYEGTPPNHQDSSHQEIIESNDRRIFIRQVTTPTIEVRLPAKGNATGHAVVICPGGGYRGLSYDWEGIDVASRLNGQGIAAIILKSRLPDDESNQTPHLSPLLDAKRALRIARHNAEAWGYDSDKIGIMGFSAGGHLASTLGTSFDAGEPEAADPIERHSSRPDFMILLYPVISMRESFAHSGSRSNLLGNSPSDELLERYSNETQVSPSTPPTLLIHSSDDESVPVENSIAFYQACLKHGVETEMHLYPYGGHGFSLAISHGGRLSTWPDRCLEWIKELEL</sequence>
<reference evidence="4" key="1">
    <citation type="submission" date="2021-01" db="EMBL/GenBank/DDBJ databases">
        <title>Modified the classification status of verrucomicrobia.</title>
        <authorList>
            <person name="Feng X."/>
        </authorList>
    </citation>
    <scope>NUCLEOTIDE SEQUENCE</scope>
    <source>
        <strain evidence="4">KCTC 13126</strain>
    </source>
</reference>
<dbReference type="Gene3D" id="3.40.50.1820">
    <property type="entry name" value="alpha/beta hydrolase"/>
    <property type="match status" value="1"/>
</dbReference>
<evidence type="ECO:0000256" key="1">
    <source>
        <dbReference type="ARBA" id="ARBA00022801"/>
    </source>
</evidence>
<evidence type="ECO:0000259" key="3">
    <source>
        <dbReference type="Pfam" id="PF20434"/>
    </source>
</evidence>
<feature type="chain" id="PRO_5037849399" evidence="2">
    <location>
        <begin position="18"/>
        <end position="309"/>
    </location>
</feature>
<dbReference type="AlphaFoldDB" id="A0A934VS34"/>
<keyword evidence="2" id="KW-0732">Signal</keyword>
<protein>
    <submittedName>
        <fullName evidence="4">Alpha/beta hydrolase</fullName>
    </submittedName>
</protein>
<evidence type="ECO:0000256" key="2">
    <source>
        <dbReference type="SAM" id="SignalP"/>
    </source>
</evidence>
<dbReference type="RefSeq" id="WP_200356317.1">
    <property type="nucleotide sequence ID" value="NZ_JAENIL010000026.1"/>
</dbReference>
<dbReference type="InterPro" id="IPR049492">
    <property type="entry name" value="BD-FAE-like_dom"/>
</dbReference>
<evidence type="ECO:0000313" key="4">
    <source>
        <dbReference type="EMBL" id="MBK1878104.1"/>
    </source>
</evidence>
<dbReference type="Pfam" id="PF20434">
    <property type="entry name" value="BD-FAE"/>
    <property type="match status" value="1"/>
</dbReference>
<dbReference type="InterPro" id="IPR050300">
    <property type="entry name" value="GDXG_lipolytic_enzyme"/>
</dbReference>
<feature type="signal peptide" evidence="2">
    <location>
        <begin position="1"/>
        <end position="17"/>
    </location>
</feature>
<keyword evidence="5" id="KW-1185">Reference proteome</keyword>
<dbReference type="GO" id="GO:0016787">
    <property type="term" value="F:hydrolase activity"/>
    <property type="evidence" value="ECO:0007669"/>
    <property type="project" value="UniProtKB-KW"/>
</dbReference>
<keyword evidence="1 4" id="KW-0378">Hydrolase</keyword>
<dbReference type="SUPFAM" id="SSF53474">
    <property type="entry name" value="alpha/beta-Hydrolases"/>
    <property type="match status" value="1"/>
</dbReference>
<name>A0A934VS34_9BACT</name>